<name>A0A329PY13_9LACT</name>
<sequence length="70" mass="8075">MKATLEIQTKYFTTTEEEGEKLIRDVKEKACGEVTKQEITTKKHPDYGPYYEVKIVESITTSRSILENGF</sequence>
<evidence type="ECO:0000313" key="2">
    <source>
        <dbReference type="Proteomes" id="UP000251923"/>
    </source>
</evidence>
<accession>A0A329PY13</accession>
<dbReference type="AlphaFoldDB" id="A0A329PY13"/>
<organism evidence="1 2">
    <name type="scientific">Aerococcus urinae</name>
    <dbReference type="NCBI Taxonomy" id="1376"/>
    <lineage>
        <taxon>Bacteria</taxon>
        <taxon>Bacillati</taxon>
        <taxon>Bacillota</taxon>
        <taxon>Bacilli</taxon>
        <taxon>Lactobacillales</taxon>
        <taxon>Aerococcaceae</taxon>
        <taxon>Aerococcus</taxon>
    </lineage>
</organism>
<gene>
    <name evidence="1" type="ORF">DBT54_05785</name>
</gene>
<protein>
    <submittedName>
        <fullName evidence="1">Uncharacterized protein</fullName>
    </submittedName>
</protein>
<dbReference type="Proteomes" id="UP000251923">
    <property type="component" value="Unassembled WGS sequence"/>
</dbReference>
<reference evidence="1 2" key="1">
    <citation type="submission" date="2018-04" db="EMBL/GenBank/DDBJ databases">
        <title>Aerococcus urinae genomes.</title>
        <authorList>
            <person name="Hilt E."/>
            <person name="Gilbert N.M."/>
            <person name="Thomas-White K."/>
            <person name="Putonti C."/>
            <person name="Lewis A.L."/>
            <person name="Visck K.L."/>
            <person name="Wolfe A.J."/>
        </authorList>
    </citation>
    <scope>NUCLEOTIDE SEQUENCE [LARGE SCALE GENOMIC DNA]</scope>
    <source>
        <strain evidence="1 2">UMB7480</strain>
    </source>
</reference>
<comment type="caution">
    <text evidence="1">The sequence shown here is derived from an EMBL/GenBank/DDBJ whole genome shotgun (WGS) entry which is preliminary data.</text>
</comment>
<dbReference type="GeneID" id="86859264"/>
<proteinExistence type="predicted"/>
<evidence type="ECO:0000313" key="1">
    <source>
        <dbReference type="EMBL" id="RAV79128.1"/>
    </source>
</evidence>
<dbReference type="RefSeq" id="WP_101560397.1">
    <property type="nucleotide sequence ID" value="NZ_JAMDYC010000002.1"/>
</dbReference>
<dbReference type="EMBL" id="QMHM01000009">
    <property type="protein sequence ID" value="RAV79128.1"/>
    <property type="molecule type" value="Genomic_DNA"/>
</dbReference>